<evidence type="ECO:0000256" key="3">
    <source>
        <dbReference type="ARBA" id="ARBA00008894"/>
    </source>
</evidence>
<dbReference type="InterPro" id="IPR055414">
    <property type="entry name" value="LRR_R13L4/SHOC2-like"/>
</dbReference>
<dbReference type="PRINTS" id="PR00364">
    <property type="entry name" value="DISEASERSIST"/>
</dbReference>
<evidence type="ECO:0000256" key="1">
    <source>
        <dbReference type="ARBA" id="ARBA00002074"/>
    </source>
</evidence>
<evidence type="ECO:0000256" key="10">
    <source>
        <dbReference type="ARBA" id="ARBA00022840"/>
    </source>
</evidence>
<evidence type="ECO:0000256" key="4">
    <source>
        <dbReference type="ARBA" id="ARBA00022490"/>
    </source>
</evidence>
<dbReference type="SUPFAM" id="SSF52058">
    <property type="entry name" value="L domain-like"/>
    <property type="match status" value="1"/>
</dbReference>
<evidence type="ECO:0000259" key="12">
    <source>
        <dbReference type="Pfam" id="PF23559"/>
    </source>
</evidence>
<keyword evidence="10" id="KW-0067">ATP-binding</keyword>
<dbReference type="PANTHER" id="PTHR23155">
    <property type="entry name" value="DISEASE RESISTANCE PROTEIN RP"/>
    <property type="match status" value="1"/>
</dbReference>
<keyword evidence="15" id="KW-1185">Reference proteome</keyword>
<comment type="caution">
    <text evidence="14">The sequence shown here is derived from an EMBL/GenBank/DDBJ whole genome shotgun (WGS) entry which is preliminary data.</text>
</comment>
<accession>A0AAE1YBG3</accession>
<dbReference type="InterPro" id="IPR044974">
    <property type="entry name" value="Disease_R_plants"/>
</dbReference>
<name>A0AAE1YBG3_9LAMI</name>
<evidence type="ECO:0000256" key="5">
    <source>
        <dbReference type="ARBA" id="ARBA00022614"/>
    </source>
</evidence>
<evidence type="ECO:0000256" key="9">
    <source>
        <dbReference type="ARBA" id="ARBA00022821"/>
    </source>
</evidence>
<evidence type="ECO:0000256" key="8">
    <source>
        <dbReference type="ARBA" id="ARBA00022741"/>
    </source>
</evidence>
<dbReference type="InterPro" id="IPR027417">
    <property type="entry name" value="P-loop_NTPase"/>
</dbReference>
<dbReference type="InterPro" id="IPR058922">
    <property type="entry name" value="WHD_DRP"/>
</dbReference>
<dbReference type="GO" id="GO:0009626">
    <property type="term" value="P:plant-type hypersensitive response"/>
    <property type="evidence" value="ECO:0007669"/>
    <property type="project" value="UniProtKB-KW"/>
</dbReference>
<organism evidence="14 15">
    <name type="scientific">Sesamum alatum</name>
    <dbReference type="NCBI Taxonomy" id="300844"/>
    <lineage>
        <taxon>Eukaryota</taxon>
        <taxon>Viridiplantae</taxon>
        <taxon>Streptophyta</taxon>
        <taxon>Embryophyta</taxon>
        <taxon>Tracheophyta</taxon>
        <taxon>Spermatophyta</taxon>
        <taxon>Magnoliopsida</taxon>
        <taxon>eudicotyledons</taxon>
        <taxon>Gunneridae</taxon>
        <taxon>Pentapetalae</taxon>
        <taxon>asterids</taxon>
        <taxon>lamiids</taxon>
        <taxon>Lamiales</taxon>
        <taxon>Pedaliaceae</taxon>
        <taxon>Sesamum</taxon>
    </lineage>
</organism>
<dbReference type="EMBL" id="JACGWO010000005">
    <property type="protein sequence ID" value="KAK4427042.1"/>
    <property type="molecule type" value="Genomic_DNA"/>
</dbReference>
<dbReference type="Gene3D" id="3.40.50.300">
    <property type="entry name" value="P-loop containing nucleotide triphosphate hydrolases"/>
    <property type="match status" value="1"/>
</dbReference>
<keyword evidence="5" id="KW-0433">Leucine-rich repeat</keyword>
<dbReference type="Gene3D" id="1.20.5.4130">
    <property type="match status" value="2"/>
</dbReference>
<evidence type="ECO:0000313" key="15">
    <source>
        <dbReference type="Proteomes" id="UP001293254"/>
    </source>
</evidence>
<keyword evidence="6" id="KW-0381">Hypersensitive response</keyword>
<dbReference type="Gene3D" id="1.10.10.10">
    <property type="entry name" value="Winged helix-like DNA-binding domain superfamily/Winged helix DNA-binding domain"/>
    <property type="match status" value="1"/>
</dbReference>
<evidence type="ECO:0000259" key="13">
    <source>
        <dbReference type="Pfam" id="PF23598"/>
    </source>
</evidence>
<dbReference type="Gene3D" id="3.80.10.10">
    <property type="entry name" value="Ribonuclease Inhibitor"/>
    <property type="match status" value="1"/>
</dbReference>
<dbReference type="Gene3D" id="1.10.8.430">
    <property type="entry name" value="Helical domain of apoptotic protease-activating factors"/>
    <property type="match status" value="1"/>
</dbReference>
<gene>
    <name evidence="14" type="ORF">Salat_1473100</name>
</gene>
<reference evidence="14" key="1">
    <citation type="submission" date="2020-06" db="EMBL/GenBank/DDBJ databases">
        <authorList>
            <person name="Li T."/>
            <person name="Hu X."/>
            <person name="Zhang T."/>
            <person name="Song X."/>
            <person name="Zhang H."/>
            <person name="Dai N."/>
            <person name="Sheng W."/>
            <person name="Hou X."/>
            <person name="Wei L."/>
        </authorList>
    </citation>
    <scope>NUCLEOTIDE SEQUENCE</scope>
    <source>
        <strain evidence="14">3651</strain>
        <tissue evidence="14">Leaf</tissue>
    </source>
</reference>
<dbReference type="Proteomes" id="UP001293254">
    <property type="component" value="Unassembled WGS sequence"/>
</dbReference>
<dbReference type="PANTHER" id="PTHR23155:SF1152">
    <property type="entry name" value="AAA+ ATPASE DOMAIN-CONTAINING PROTEIN"/>
    <property type="match status" value="1"/>
</dbReference>
<dbReference type="InterPro" id="IPR002182">
    <property type="entry name" value="NB-ARC"/>
</dbReference>
<comment type="function">
    <text evidence="1">Confers resistance to late blight (Phytophthora infestans) races carrying the avirulence gene Avr1. Resistance proteins guard the plant against pathogens that contain an appropriate avirulence protein via an indirect interaction with this avirulence protein. That triggers a defense system including the hypersensitive response, which restricts the pathogen growth.</text>
</comment>
<keyword evidence="8" id="KW-0547">Nucleotide-binding</keyword>
<dbReference type="InterPro" id="IPR032675">
    <property type="entry name" value="LRR_dom_sf"/>
</dbReference>
<dbReference type="Pfam" id="PF23559">
    <property type="entry name" value="WHD_DRP"/>
    <property type="match status" value="1"/>
</dbReference>
<evidence type="ECO:0000256" key="6">
    <source>
        <dbReference type="ARBA" id="ARBA00022667"/>
    </source>
</evidence>
<evidence type="ECO:0000259" key="11">
    <source>
        <dbReference type="Pfam" id="PF00931"/>
    </source>
</evidence>
<comment type="similarity">
    <text evidence="3">Belongs to the disease resistance NB-LRR family.</text>
</comment>
<dbReference type="AlphaFoldDB" id="A0AAE1YBG3"/>
<sequence>MAYAAVISLKQTIERLRNSSQIPFLLSFPETIKSAYEEVQSLQKILTLEDSNSKEVNSLQEFLQRNSQGLESINRERVKAAGREIREAACRLEDVLESAHVSNHFLKQSETLYGDDEISTLSQDMAAKDVKEEISFFIQTVEKIKEQLSSSLPPEKDDAAVVSSRSDHLGIKKTKIFGLDGDLIKLKDLLTGDHSNTLEIVSVVGMGGIGKTTLTKEVYLDPFIANYFECSAFVSLGPECHVIEILQGILDQISPATVKRPTKSLKRLAKYVSQGLKSRRYLIVLDDIWDTWIMDALISYFRDDENGSRIVLTTRNEEVAHCATRSNWTRQVSPPNLESQYQIVLRVRPKATRHSMLGAGKYLHKMRFLNEEESWHLLREYAFAGEELCPTQLEEAGKKIAKKCEGLPLAIIAVGKHLSTAERTLEYWTKVAETESSVIISADEEITKVLYLSYKYLPQHLRACFLYMGVFPHNYEIPTSKLIKLWCAEGFVESDSANTLENLAIEFSLKESKMAKTSENLKGVLLGNLANIYEDSKNCFKDLESNSDKTLEDFAMECLDDLVSRSLVLVRQKSSSSGHGIKTCRTHTTYWHMCVKEAGKEKFFHVINNYANGVTKGVERQRRLCIHNNVLFGIKDVHKSMASVSNARSLLCSGPHHHYPVPMCFNLRLLRVLDAVTIRFYEFPIEVLKLVQLRYLAFTYNKSLPASISKLWNLQYLIVHRQYISINPLAARSLPMEIWKMQELRHLEVMGSDLPNPSSATALLPNLLTLLGISARSCTKEVLGRIPNLKKLGIQIELALNADVPLSCLDHLSHLHGLESLKCVIMNPKLSFAQVVAPRPPPFSRFPSGLKKLTLSGLGVSWEYMSSIAQLPNLKVLKLRHYAFQGPVWRVYDSEFLQLKFLLLEDTDLEFWSAGCHCFRQLKHLIIRHCYKLKEFSGVIGHISFAKTIMLDNCSPSLASSAKQVLEKQLIFGGDPVQLIISSSEDDRKRKP</sequence>
<feature type="domain" description="NB-ARC" evidence="11">
    <location>
        <begin position="195"/>
        <end position="325"/>
    </location>
</feature>
<feature type="domain" description="Disease resistance R13L4/SHOC-2-like LRR" evidence="13">
    <location>
        <begin position="647"/>
        <end position="905"/>
    </location>
</feature>
<feature type="domain" description="Disease resistance protein winged helix" evidence="12">
    <location>
        <begin position="470"/>
        <end position="506"/>
    </location>
</feature>
<dbReference type="Pfam" id="PF00931">
    <property type="entry name" value="NB-ARC"/>
    <property type="match status" value="1"/>
</dbReference>
<dbReference type="SUPFAM" id="SSF52540">
    <property type="entry name" value="P-loop containing nucleoside triphosphate hydrolases"/>
    <property type="match status" value="2"/>
</dbReference>
<proteinExistence type="inferred from homology"/>
<dbReference type="GO" id="GO:0005737">
    <property type="term" value="C:cytoplasm"/>
    <property type="evidence" value="ECO:0007669"/>
    <property type="project" value="UniProtKB-SubCell"/>
</dbReference>
<dbReference type="InterPro" id="IPR042197">
    <property type="entry name" value="Apaf_helical"/>
</dbReference>
<keyword evidence="4" id="KW-0963">Cytoplasm</keyword>
<dbReference type="Pfam" id="PF23598">
    <property type="entry name" value="LRR_14"/>
    <property type="match status" value="1"/>
</dbReference>
<evidence type="ECO:0000313" key="14">
    <source>
        <dbReference type="EMBL" id="KAK4427042.1"/>
    </source>
</evidence>
<evidence type="ECO:0000256" key="7">
    <source>
        <dbReference type="ARBA" id="ARBA00022737"/>
    </source>
</evidence>
<reference evidence="14" key="2">
    <citation type="journal article" date="2024" name="Plant">
        <title>Genomic evolution and insights into agronomic trait innovations of Sesamum species.</title>
        <authorList>
            <person name="Miao H."/>
            <person name="Wang L."/>
            <person name="Qu L."/>
            <person name="Liu H."/>
            <person name="Sun Y."/>
            <person name="Le M."/>
            <person name="Wang Q."/>
            <person name="Wei S."/>
            <person name="Zheng Y."/>
            <person name="Lin W."/>
            <person name="Duan Y."/>
            <person name="Cao H."/>
            <person name="Xiong S."/>
            <person name="Wang X."/>
            <person name="Wei L."/>
            <person name="Li C."/>
            <person name="Ma Q."/>
            <person name="Ju M."/>
            <person name="Zhao R."/>
            <person name="Li G."/>
            <person name="Mu C."/>
            <person name="Tian Q."/>
            <person name="Mei H."/>
            <person name="Zhang T."/>
            <person name="Gao T."/>
            <person name="Zhang H."/>
        </authorList>
    </citation>
    <scope>NUCLEOTIDE SEQUENCE</scope>
    <source>
        <strain evidence="14">3651</strain>
    </source>
</reference>
<comment type="subcellular location">
    <subcellularLocation>
        <location evidence="2">Cytoplasm</location>
    </subcellularLocation>
</comment>
<keyword evidence="7" id="KW-0677">Repeat</keyword>
<keyword evidence="9" id="KW-0611">Plant defense</keyword>
<dbReference type="GO" id="GO:0043531">
    <property type="term" value="F:ADP binding"/>
    <property type="evidence" value="ECO:0007669"/>
    <property type="project" value="InterPro"/>
</dbReference>
<protein>
    <submittedName>
        <fullName evidence="14">Late blight resistance proteinR1A-10</fullName>
    </submittedName>
</protein>
<evidence type="ECO:0000256" key="2">
    <source>
        <dbReference type="ARBA" id="ARBA00004496"/>
    </source>
</evidence>
<dbReference type="InterPro" id="IPR036388">
    <property type="entry name" value="WH-like_DNA-bd_sf"/>
</dbReference>